<protein>
    <submittedName>
        <fullName evidence="1">Uncharacterized protein</fullName>
    </submittedName>
</protein>
<gene>
    <name evidence="1" type="ORF">CEXT_77691</name>
</gene>
<comment type="caution">
    <text evidence="1">The sequence shown here is derived from an EMBL/GenBank/DDBJ whole genome shotgun (WGS) entry which is preliminary data.</text>
</comment>
<evidence type="ECO:0000313" key="1">
    <source>
        <dbReference type="EMBL" id="GIY53032.1"/>
    </source>
</evidence>
<accession>A0AAV4U5M3</accession>
<evidence type="ECO:0000313" key="2">
    <source>
        <dbReference type="Proteomes" id="UP001054945"/>
    </source>
</evidence>
<keyword evidence="2" id="KW-1185">Reference proteome</keyword>
<sequence>MQSTGRPVKQNEHTRSVCHEARVWPETVRRRQSASAIDLLYRYYRPAIDWFDRTSRDCNRCLLVCCGHRLRDARRLVSKLGWPNSWISLRSAAQKAAFISSRFSSQGGGKKELSTECFPRVPQAFKYFSVTMATSPNDQWTLFSALRATHTAFQKVGGLFYVPRCKEPERRQRLTLKLNAS</sequence>
<name>A0AAV4U5M3_CAEEX</name>
<dbReference type="EMBL" id="BPLR01012318">
    <property type="protein sequence ID" value="GIY53032.1"/>
    <property type="molecule type" value="Genomic_DNA"/>
</dbReference>
<dbReference type="AlphaFoldDB" id="A0AAV4U5M3"/>
<organism evidence="1 2">
    <name type="scientific">Caerostris extrusa</name>
    <name type="common">Bark spider</name>
    <name type="synonym">Caerostris bankana</name>
    <dbReference type="NCBI Taxonomy" id="172846"/>
    <lineage>
        <taxon>Eukaryota</taxon>
        <taxon>Metazoa</taxon>
        <taxon>Ecdysozoa</taxon>
        <taxon>Arthropoda</taxon>
        <taxon>Chelicerata</taxon>
        <taxon>Arachnida</taxon>
        <taxon>Araneae</taxon>
        <taxon>Araneomorphae</taxon>
        <taxon>Entelegynae</taxon>
        <taxon>Araneoidea</taxon>
        <taxon>Araneidae</taxon>
        <taxon>Caerostris</taxon>
    </lineage>
</organism>
<dbReference type="Proteomes" id="UP001054945">
    <property type="component" value="Unassembled WGS sequence"/>
</dbReference>
<reference evidence="1 2" key="1">
    <citation type="submission" date="2021-06" db="EMBL/GenBank/DDBJ databases">
        <title>Caerostris extrusa draft genome.</title>
        <authorList>
            <person name="Kono N."/>
            <person name="Arakawa K."/>
        </authorList>
    </citation>
    <scope>NUCLEOTIDE SEQUENCE [LARGE SCALE GENOMIC DNA]</scope>
</reference>
<proteinExistence type="predicted"/>